<dbReference type="PANTHER" id="PTHR46300:SF2">
    <property type="entry name" value="CYTOCHROME P450 MONOOXYGENASE ALNH-RELATED"/>
    <property type="match status" value="1"/>
</dbReference>
<dbReference type="GO" id="GO:0016705">
    <property type="term" value="F:oxidoreductase activity, acting on paired donors, with incorporation or reduction of molecular oxygen"/>
    <property type="evidence" value="ECO:0007669"/>
    <property type="project" value="InterPro"/>
</dbReference>
<organism evidence="9 10">
    <name type="scientific">Exophiala mesophila</name>
    <name type="common">Black yeast-like fungus</name>
    <dbReference type="NCBI Taxonomy" id="212818"/>
    <lineage>
        <taxon>Eukaryota</taxon>
        <taxon>Fungi</taxon>
        <taxon>Dikarya</taxon>
        <taxon>Ascomycota</taxon>
        <taxon>Pezizomycotina</taxon>
        <taxon>Eurotiomycetes</taxon>
        <taxon>Chaetothyriomycetidae</taxon>
        <taxon>Chaetothyriales</taxon>
        <taxon>Herpotrichiellaceae</taxon>
        <taxon>Exophiala</taxon>
    </lineage>
</organism>
<name>A0A438MSI1_EXOME</name>
<comment type="cofactor">
    <cofactor evidence="1 7">
        <name>heme</name>
        <dbReference type="ChEBI" id="CHEBI:30413"/>
    </cofactor>
</comment>
<dbReference type="PRINTS" id="PR00385">
    <property type="entry name" value="P450"/>
</dbReference>
<dbReference type="Gene3D" id="1.10.630.10">
    <property type="entry name" value="Cytochrome P450"/>
    <property type="match status" value="1"/>
</dbReference>
<feature type="binding site" description="axial binding residue" evidence="7">
    <location>
        <position position="436"/>
    </location>
    <ligand>
        <name>heme</name>
        <dbReference type="ChEBI" id="CHEBI:30413"/>
    </ligand>
    <ligandPart>
        <name>Fe</name>
        <dbReference type="ChEBI" id="CHEBI:18248"/>
    </ligandPart>
</feature>
<proteinExistence type="inferred from homology"/>
<accession>A0A438MSI1</accession>
<dbReference type="OrthoDB" id="1103324at2759"/>
<dbReference type="Pfam" id="PF00067">
    <property type="entry name" value="p450"/>
    <property type="match status" value="1"/>
</dbReference>
<dbReference type="GO" id="GO:0005506">
    <property type="term" value="F:iron ion binding"/>
    <property type="evidence" value="ECO:0007669"/>
    <property type="project" value="InterPro"/>
</dbReference>
<evidence type="ECO:0000256" key="5">
    <source>
        <dbReference type="ARBA" id="ARBA00023004"/>
    </source>
</evidence>
<keyword evidence="6 8" id="KW-0503">Monooxygenase</keyword>
<keyword evidence="7 8" id="KW-0349">Heme</keyword>
<reference evidence="9 10" key="1">
    <citation type="submission" date="2017-03" db="EMBL/GenBank/DDBJ databases">
        <title>Genomes of endolithic fungi from Antarctica.</title>
        <authorList>
            <person name="Coleine C."/>
            <person name="Masonjones S."/>
            <person name="Stajich J.E."/>
        </authorList>
    </citation>
    <scope>NUCLEOTIDE SEQUENCE [LARGE SCALE GENOMIC DNA]</scope>
    <source>
        <strain evidence="9 10">CCFEE 6314</strain>
    </source>
</reference>
<comment type="caution">
    <text evidence="9">The sequence shown here is derived from an EMBL/GenBank/DDBJ whole genome shotgun (WGS) entry which is preliminary data.</text>
</comment>
<evidence type="ECO:0000256" key="2">
    <source>
        <dbReference type="ARBA" id="ARBA00010617"/>
    </source>
</evidence>
<sequence length="511" mass="58759">MTTIVVFIFFTGVLLLLRNVFLPVGRRNTKAGKPPRLPPGPSGVPFFGSLLDMARRRDKMGREWLGDMSRYGEMTTLHLGSKTWILLNSDRVVTEIIAKRGSLTNGRSPMPVASGIVSRNARSLLLPPSGWTEPRRVMHQLLNGSALKQYGSWQELESTQMMAEYLLQPGRWFRHHYRYANSTIHRIALGDRLVKSGKDLEDLQDVVTVFVGSIGRSLVDWFPELDKLPRRLQLWRPYWEKIDRWNHDIYRSWWDPVVQQIRDGTPPPSFVRDVLLNPESKYTGSDQDAMYVAMQLIEAGSDTTREALNTFVMASVCYPQTFQKAREEVDRICDHDGHLRLPVLDDIHQLPYICAIIKELLRWRPIFPMTPDHCLTEDLEFEGYTFPEGVGFVINEIAISNEFEDPDSYRPERFLDGHETDVSHGIWQFGGGRRICVGYRLAQRGLLINIARLALCFDYSARGKLDDKVLNHHRTDEPFPINIKVRGERYRELIEKEANAAGVLELANTRI</sequence>
<evidence type="ECO:0000313" key="9">
    <source>
        <dbReference type="EMBL" id="RVX66023.1"/>
    </source>
</evidence>
<keyword evidence="5 7" id="KW-0408">Iron</keyword>
<dbReference type="PROSITE" id="PS00086">
    <property type="entry name" value="CYTOCHROME_P450"/>
    <property type="match status" value="1"/>
</dbReference>
<evidence type="ECO:0000256" key="8">
    <source>
        <dbReference type="RuleBase" id="RU000461"/>
    </source>
</evidence>
<dbReference type="InterPro" id="IPR050364">
    <property type="entry name" value="Cytochrome_P450_fung"/>
</dbReference>
<dbReference type="SUPFAM" id="SSF48264">
    <property type="entry name" value="Cytochrome P450"/>
    <property type="match status" value="1"/>
</dbReference>
<evidence type="ECO:0008006" key="11">
    <source>
        <dbReference type="Google" id="ProtNLM"/>
    </source>
</evidence>
<dbReference type="CDD" id="cd11065">
    <property type="entry name" value="CYP64-like"/>
    <property type="match status" value="1"/>
</dbReference>
<dbReference type="Proteomes" id="UP000288859">
    <property type="component" value="Unassembled WGS sequence"/>
</dbReference>
<dbReference type="GO" id="GO:0004497">
    <property type="term" value="F:monooxygenase activity"/>
    <property type="evidence" value="ECO:0007669"/>
    <property type="project" value="UniProtKB-KW"/>
</dbReference>
<dbReference type="InterPro" id="IPR002401">
    <property type="entry name" value="Cyt_P450_E_grp-I"/>
</dbReference>
<evidence type="ECO:0000256" key="1">
    <source>
        <dbReference type="ARBA" id="ARBA00001971"/>
    </source>
</evidence>
<dbReference type="PRINTS" id="PR00463">
    <property type="entry name" value="EP450I"/>
</dbReference>
<dbReference type="PANTHER" id="PTHR46300">
    <property type="entry name" value="P450, PUTATIVE (EUROFUNG)-RELATED-RELATED"/>
    <property type="match status" value="1"/>
</dbReference>
<protein>
    <recommendedName>
        <fullName evidence="11">Cytochrome P450</fullName>
    </recommendedName>
</protein>
<comment type="similarity">
    <text evidence="2 8">Belongs to the cytochrome P450 family.</text>
</comment>
<dbReference type="AlphaFoldDB" id="A0A438MSI1"/>
<dbReference type="InterPro" id="IPR001128">
    <property type="entry name" value="Cyt_P450"/>
</dbReference>
<evidence type="ECO:0000313" key="10">
    <source>
        <dbReference type="Proteomes" id="UP000288859"/>
    </source>
</evidence>
<evidence type="ECO:0000256" key="3">
    <source>
        <dbReference type="ARBA" id="ARBA00022723"/>
    </source>
</evidence>
<evidence type="ECO:0000256" key="4">
    <source>
        <dbReference type="ARBA" id="ARBA00023002"/>
    </source>
</evidence>
<keyword evidence="4 8" id="KW-0560">Oxidoreductase</keyword>
<dbReference type="EMBL" id="NAJM01000071">
    <property type="protein sequence ID" value="RVX66023.1"/>
    <property type="molecule type" value="Genomic_DNA"/>
</dbReference>
<dbReference type="GO" id="GO:0020037">
    <property type="term" value="F:heme binding"/>
    <property type="evidence" value="ECO:0007669"/>
    <property type="project" value="InterPro"/>
</dbReference>
<gene>
    <name evidence="9" type="ORF">B0A52_10110</name>
</gene>
<keyword evidence="3 7" id="KW-0479">Metal-binding</keyword>
<evidence type="ECO:0000256" key="7">
    <source>
        <dbReference type="PIRSR" id="PIRSR602401-1"/>
    </source>
</evidence>
<evidence type="ECO:0000256" key="6">
    <source>
        <dbReference type="ARBA" id="ARBA00023033"/>
    </source>
</evidence>
<dbReference type="InterPro" id="IPR017972">
    <property type="entry name" value="Cyt_P450_CS"/>
</dbReference>
<dbReference type="VEuPathDB" id="FungiDB:PV10_09092"/>
<dbReference type="InterPro" id="IPR036396">
    <property type="entry name" value="Cyt_P450_sf"/>
</dbReference>